<evidence type="ECO:0000259" key="1">
    <source>
        <dbReference type="Pfam" id="PF01977"/>
    </source>
</evidence>
<dbReference type="Pfam" id="PF01977">
    <property type="entry name" value="UbiD"/>
    <property type="match status" value="1"/>
</dbReference>
<dbReference type="SUPFAM" id="SSF50475">
    <property type="entry name" value="FMN-binding split barrel"/>
    <property type="match status" value="1"/>
</dbReference>
<dbReference type="SUPFAM" id="SSF143968">
    <property type="entry name" value="UbiD C-terminal domain-like"/>
    <property type="match status" value="1"/>
</dbReference>
<dbReference type="Gene3D" id="3.40.1670.10">
    <property type="entry name" value="UbiD C-terminal domain-like"/>
    <property type="match status" value="1"/>
</dbReference>
<dbReference type="GO" id="GO:0016831">
    <property type="term" value="F:carboxy-lyase activity"/>
    <property type="evidence" value="ECO:0007669"/>
    <property type="project" value="InterPro"/>
</dbReference>
<accession>A0A951Q6K3</accession>
<evidence type="ECO:0000313" key="5">
    <source>
        <dbReference type="Proteomes" id="UP000715781"/>
    </source>
</evidence>
<organism evidence="4 5">
    <name type="scientific">Mojavia pulchra JT2-VF2</name>
    <dbReference type="NCBI Taxonomy" id="287848"/>
    <lineage>
        <taxon>Bacteria</taxon>
        <taxon>Bacillati</taxon>
        <taxon>Cyanobacteriota</taxon>
        <taxon>Cyanophyceae</taxon>
        <taxon>Nostocales</taxon>
        <taxon>Nostocaceae</taxon>
    </lineage>
</organism>
<dbReference type="Pfam" id="PF20695">
    <property type="entry name" value="UbiD_N"/>
    <property type="match status" value="1"/>
</dbReference>
<dbReference type="PANTHER" id="PTHR30108">
    <property type="entry name" value="3-OCTAPRENYL-4-HYDROXYBENZOATE CARBOXY-LYASE-RELATED"/>
    <property type="match status" value="1"/>
</dbReference>
<dbReference type="Proteomes" id="UP000715781">
    <property type="component" value="Unassembled WGS sequence"/>
</dbReference>
<evidence type="ECO:0000313" key="4">
    <source>
        <dbReference type="EMBL" id="MBW4565587.1"/>
    </source>
</evidence>
<protein>
    <submittedName>
        <fullName evidence="4">UbiD family decarboxylase</fullName>
    </submittedName>
</protein>
<dbReference type="AlphaFoldDB" id="A0A951Q6K3"/>
<dbReference type="Pfam" id="PF20696">
    <property type="entry name" value="UbiD_C"/>
    <property type="match status" value="1"/>
</dbReference>
<evidence type="ECO:0000259" key="2">
    <source>
        <dbReference type="Pfam" id="PF20695"/>
    </source>
</evidence>
<dbReference type="InterPro" id="IPR049383">
    <property type="entry name" value="UbiD-like_N"/>
</dbReference>
<dbReference type="InterPro" id="IPR049381">
    <property type="entry name" value="UbiD-like_C"/>
</dbReference>
<dbReference type="EMBL" id="JAHHHN010000041">
    <property type="protein sequence ID" value="MBW4565587.1"/>
    <property type="molecule type" value="Genomic_DNA"/>
</dbReference>
<gene>
    <name evidence="4" type="ORF">KME32_31800</name>
</gene>
<comment type="caution">
    <text evidence="4">The sequence shown here is derived from an EMBL/GenBank/DDBJ whole genome shotgun (WGS) entry which is preliminary data.</text>
</comment>
<evidence type="ECO:0000259" key="3">
    <source>
        <dbReference type="Pfam" id="PF20696"/>
    </source>
</evidence>
<sequence length="480" mass="52898">MKDTDIQDLRTALHFLQQYDEGSEHISTPVKAWCELAEIYAKKGGGVPVRPPTRSGPPMLFKRVMPQDQPVLVGLFGSRRRCALLIGSTEEQITEKLLEAARNPLAQIRKEAPPCQEVVYRKNVNLASLPIPILTPKDAGPYITLGLSMAKDPETGVQNISIHRLCVQGPDTLTIWMVPGRHLESFYLKAKAMGQSLPISIQIGLDPAVYIASCCPSPLAPLGFNELDIAGGLRGRPIEISSCLTVNTDCISHAEYVLEGEILPELVPENQVADNSLPEFLGYDGKAQPSLPIVKITAITHRSNALFQTVIGPGYEQSNLLAFGMEAATLLFIRQHVTDRVINAYCSSAGGGLLLIFLQFRKEQEQDDGVVRQAGLAVLGAFRMIKHIVLVDEDVNLFNEEDVWWAMTTRFQADQDLIMARNTQGFPLDPSQNPAYAPSITSPGFTTKAIFDCTVPFRLKSRFQRSIFINSTEAKSIIEN</sequence>
<reference evidence="4" key="2">
    <citation type="journal article" date="2022" name="Microbiol. Resour. Announc.">
        <title>Metagenome Sequencing to Explore Phylogenomics of Terrestrial Cyanobacteria.</title>
        <authorList>
            <person name="Ward R.D."/>
            <person name="Stajich J.E."/>
            <person name="Johansen J.R."/>
            <person name="Huntemann M."/>
            <person name="Clum A."/>
            <person name="Foster B."/>
            <person name="Foster B."/>
            <person name="Roux S."/>
            <person name="Palaniappan K."/>
            <person name="Varghese N."/>
            <person name="Mukherjee S."/>
            <person name="Reddy T.B.K."/>
            <person name="Daum C."/>
            <person name="Copeland A."/>
            <person name="Chen I.A."/>
            <person name="Ivanova N.N."/>
            <person name="Kyrpides N.C."/>
            <person name="Shapiro N."/>
            <person name="Eloe-Fadrosh E.A."/>
            <person name="Pietrasiak N."/>
        </authorList>
    </citation>
    <scope>NUCLEOTIDE SEQUENCE</scope>
    <source>
        <strain evidence="4">JT2-VF2</strain>
    </source>
</reference>
<dbReference type="InterPro" id="IPR002830">
    <property type="entry name" value="UbiD"/>
</dbReference>
<dbReference type="NCBIfam" id="TIGR00148">
    <property type="entry name" value="UbiD family decarboxylase"/>
    <property type="match status" value="1"/>
</dbReference>
<proteinExistence type="predicted"/>
<dbReference type="GO" id="GO:0005737">
    <property type="term" value="C:cytoplasm"/>
    <property type="evidence" value="ECO:0007669"/>
    <property type="project" value="TreeGrafter"/>
</dbReference>
<reference evidence="4" key="1">
    <citation type="submission" date="2021-05" db="EMBL/GenBank/DDBJ databases">
        <authorList>
            <person name="Pietrasiak N."/>
            <person name="Ward R."/>
            <person name="Stajich J.E."/>
            <person name="Kurbessoian T."/>
        </authorList>
    </citation>
    <scope>NUCLEOTIDE SEQUENCE</scope>
    <source>
        <strain evidence="4">JT2-VF2</strain>
    </source>
</reference>
<dbReference type="InterPro" id="IPR048304">
    <property type="entry name" value="UbiD_Rift_dom"/>
</dbReference>
<feature type="domain" description="3-octaprenyl-4-hydroxybenzoate carboxy-lyase-like C-terminal" evidence="3">
    <location>
        <begin position="325"/>
        <end position="453"/>
    </location>
</feature>
<name>A0A951Q6K3_9NOST</name>
<feature type="domain" description="3-octaprenyl-4-hydroxybenzoate carboxy-lyase-like Rift-related" evidence="1">
    <location>
        <begin position="108"/>
        <end position="311"/>
    </location>
</feature>
<dbReference type="PANTHER" id="PTHR30108:SF17">
    <property type="entry name" value="FERULIC ACID DECARBOXYLASE 1"/>
    <property type="match status" value="1"/>
</dbReference>
<feature type="domain" description="3-octaprenyl-4-hydroxybenzoate carboxy-lyase-like N-terminal" evidence="2">
    <location>
        <begin position="25"/>
        <end position="100"/>
    </location>
</feature>